<proteinExistence type="predicted"/>
<evidence type="ECO:0000256" key="1">
    <source>
        <dbReference type="SAM" id="MobiDB-lite"/>
    </source>
</evidence>
<feature type="region of interest" description="Disordered" evidence="1">
    <location>
        <begin position="229"/>
        <end position="257"/>
    </location>
</feature>
<protein>
    <submittedName>
        <fullName evidence="2">Uncharacterized protein</fullName>
    </submittedName>
</protein>
<feature type="compositionally biased region" description="Basic and acidic residues" evidence="1">
    <location>
        <begin position="1"/>
        <end position="11"/>
    </location>
</feature>
<dbReference type="Proteomes" id="UP000287166">
    <property type="component" value="Unassembled WGS sequence"/>
</dbReference>
<dbReference type="AlphaFoldDB" id="A0A401GHV7"/>
<dbReference type="OrthoDB" id="2678231at2759"/>
<sequence>MARPAPPKDPRLQGTDTILGASHHFRPRKLREPEEDVHAFDRDLFRELDALGRADREGRRMRRCDSDESMDWDDESTLVAMLQDASPEDDEDEFLLALVNKLKAPMSAQSVSLKQYLADTLLPVITRMKEAHETMEDHVDLAFGTGILAFDEVCKKLEAIALRDEDELKTAYMDSQTKIQVLLAQLQTAYTRRDEFFSTVSTELDARAAGATSALESLSAQLDHTVSQLEKKSKELDKESSAASKQKMLRGILEKLA</sequence>
<feature type="compositionally biased region" description="Basic and acidic residues" evidence="1">
    <location>
        <begin position="229"/>
        <end position="240"/>
    </location>
</feature>
<feature type="region of interest" description="Disordered" evidence="1">
    <location>
        <begin position="1"/>
        <end position="33"/>
    </location>
</feature>
<dbReference type="InParanoid" id="A0A401GHV7"/>
<gene>
    <name evidence="2" type="ORF">SCP_0401400</name>
</gene>
<dbReference type="GeneID" id="38778684"/>
<comment type="caution">
    <text evidence="2">The sequence shown here is derived from an EMBL/GenBank/DDBJ whole genome shotgun (WGS) entry which is preliminary data.</text>
</comment>
<reference evidence="2 3" key="1">
    <citation type="journal article" date="2018" name="Sci. Rep.">
        <title>Genome sequence of the cauliflower mushroom Sparassis crispa (Hanabiratake) and its association with beneficial usage.</title>
        <authorList>
            <person name="Kiyama R."/>
            <person name="Furutani Y."/>
            <person name="Kawaguchi K."/>
            <person name="Nakanishi T."/>
        </authorList>
    </citation>
    <scope>NUCLEOTIDE SEQUENCE [LARGE SCALE GENOMIC DNA]</scope>
</reference>
<dbReference type="EMBL" id="BFAD01000004">
    <property type="protein sequence ID" value="GBE81767.1"/>
    <property type="molecule type" value="Genomic_DNA"/>
</dbReference>
<evidence type="ECO:0000313" key="2">
    <source>
        <dbReference type="EMBL" id="GBE81767.1"/>
    </source>
</evidence>
<evidence type="ECO:0000313" key="3">
    <source>
        <dbReference type="Proteomes" id="UP000287166"/>
    </source>
</evidence>
<organism evidence="2 3">
    <name type="scientific">Sparassis crispa</name>
    <dbReference type="NCBI Taxonomy" id="139825"/>
    <lineage>
        <taxon>Eukaryota</taxon>
        <taxon>Fungi</taxon>
        <taxon>Dikarya</taxon>
        <taxon>Basidiomycota</taxon>
        <taxon>Agaricomycotina</taxon>
        <taxon>Agaricomycetes</taxon>
        <taxon>Polyporales</taxon>
        <taxon>Sparassidaceae</taxon>
        <taxon>Sparassis</taxon>
    </lineage>
</organism>
<keyword evidence="3" id="KW-1185">Reference proteome</keyword>
<accession>A0A401GHV7</accession>
<name>A0A401GHV7_9APHY</name>
<dbReference type="RefSeq" id="XP_027612680.1">
    <property type="nucleotide sequence ID" value="XM_027756879.1"/>
</dbReference>